<evidence type="ECO:0000313" key="1">
    <source>
        <dbReference type="EMBL" id="QBX56347.1"/>
    </source>
</evidence>
<dbReference type="Pfam" id="PF20060">
    <property type="entry name" value="DUF6459"/>
    <property type="match status" value="1"/>
</dbReference>
<dbReference type="RefSeq" id="WP_135268337.1">
    <property type="nucleotide sequence ID" value="NZ_CP038436.1"/>
</dbReference>
<evidence type="ECO:0000313" key="2">
    <source>
        <dbReference type="Proteomes" id="UP000294853"/>
    </source>
</evidence>
<protein>
    <submittedName>
        <fullName evidence="1">Uncharacterized protein</fullName>
    </submittedName>
</protein>
<dbReference type="AlphaFoldDB" id="A0A4P7IJ93"/>
<name>A0A4P7IJ93_9ACTN</name>
<dbReference type="EMBL" id="CP038436">
    <property type="protein sequence ID" value="QBX56347.1"/>
    <property type="molecule type" value="Genomic_DNA"/>
</dbReference>
<sequence>MIEPTTAEARVFQLHAPVPVTSVQGSLALDLGPRVEPPRPHLSSATAQDVVQVEIPRDRLDAFVRRHLQAVLEIALGDRPARQVLRHCVPEVYDDLVARAVTVSGAAGTVPGAGRGRGTVRPVVVGVRTSLVRADALEACAHARYGQRSRALAARYEVVAGRWQCVVLEWG</sequence>
<keyword evidence="2" id="KW-1185">Reference proteome</keyword>
<reference evidence="1 2" key="1">
    <citation type="submission" date="2019-03" db="EMBL/GenBank/DDBJ databases">
        <title>Three New Species of Nocardioides, Nocardioides euryhalodurans sp. nov., Nocardioides seonyuensis sp. nov. and Nocardioides eburneoflavus sp. nov. Iolated from Soil.</title>
        <authorList>
            <person name="Roh S.G."/>
            <person name="Lee C."/>
            <person name="Kim M.-K."/>
            <person name="Kim S.B."/>
        </authorList>
    </citation>
    <scope>NUCLEOTIDE SEQUENCE [LARGE SCALE GENOMIC DNA]</scope>
    <source>
        <strain evidence="1 2">MMS17-SY207-3</strain>
    </source>
</reference>
<dbReference type="KEGG" id="nsn:EXE58_13310"/>
<accession>A0A4P7IJ93</accession>
<proteinExistence type="predicted"/>
<gene>
    <name evidence="1" type="ORF">EXE58_13310</name>
</gene>
<dbReference type="InterPro" id="IPR045596">
    <property type="entry name" value="DUF6459"/>
</dbReference>
<dbReference type="OrthoDB" id="3266345at2"/>
<dbReference type="Proteomes" id="UP000294853">
    <property type="component" value="Chromosome"/>
</dbReference>
<organism evidence="1 2">
    <name type="scientific">Nocardioides seonyuensis</name>
    <dbReference type="NCBI Taxonomy" id="2518371"/>
    <lineage>
        <taxon>Bacteria</taxon>
        <taxon>Bacillati</taxon>
        <taxon>Actinomycetota</taxon>
        <taxon>Actinomycetes</taxon>
        <taxon>Propionibacteriales</taxon>
        <taxon>Nocardioidaceae</taxon>
        <taxon>Nocardioides</taxon>
    </lineage>
</organism>